<keyword evidence="3" id="KW-1185">Reference proteome</keyword>
<dbReference type="RefSeq" id="WP_251947782.1">
    <property type="nucleotide sequence ID" value="NZ_CP080572.1"/>
</dbReference>
<dbReference type="Proteomes" id="UP001056425">
    <property type="component" value="Chromosome"/>
</dbReference>
<organism evidence="2 3">
    <name type="scientific">Thermococcus argininiproducens</name>
    <dbReference type="NCBI Taxonomy" id="2866384"/>
    <lineage>
        <taxon>Archaea</taxon>
        <taxon>Methanobacteriati</taxon>
        <taxon>Methanobacteriota</taxon>
        <taxon>Thermococci</taxon>
        <taxon>Thermococcales</taxon>
        <taxon>Thermococcaceae</taxon>
        <taxon>Thermococcus</taxon>
    </lineage>
</organism>
<protein>
    <submittedName>
        <fullName evidence="2">Uncharacterized protein</fullName>
    </submittedName>
</protein>
<dbReference type="KEGG" id="thei:K1720_06400"/>
<evidence type="ECO:0000313" key="2">
    <source>
        <dbReference type="EMBL" id="USG99177.1"/>
    </source>
</evidence>
<evidence type="ECO:0000256" key="1">
    <source>
        <dbReference type="SAM" id="Phobius"/>
    </source>
</evidence>
<name>A0A9E7M922_9EURY</name>
<keyword evidence="1" id="KW-0472">Membrane</keyword>
<sequence>MKKLVLESYEIKFLAGLFIAFLILFLLIISVILFTLIRSGASREAFLGVLAYLVFAVIVMSILAFCLKRIREGPKKATLLAKQTIFEGNRLVFPIELEFEYGRMELLNSPERMGSKKDFKVIERKKTSIFEFPDEEFKFVATYENGFASFPAIKILTRTYERTVLLFMTNKGKVTVKKLIAPSILRSNMDVEIRGEEKELVGRLYKLPNQREKVEIFLSAPESPETSVKIVDSSAEEFRYSMLPNERVVIFSPYGSLSVENLLRTLNSSKIVLGHGEFLLRLKLLKPRRKELASYKFEVELKEGERWGV</sequence>
<keyword evidence="1" id="KW-0812">Transmembrane</keyword>
<dbReference type="AlphaFoldDB" id="A0A9E7M922"/>
<accession>A0A9E7M922</accession>
<dbReference type="EMBL" id="CP080572">
    <property type="protein sequence ID" value="USG99177.1"/>
    <property type="molecule type" value="Genomic_DNA"/>
</dbReference>
<feature type="transmembrane region" description="Helical" evidence="1">
    <location>
        <begin position="49"/>
        <end position="67"/>
    </location>
</feature>
<keyword evidence="1" id="KW-1133">Transmembrane helix</keyword>
<evidence type="ECO:0000313" key="3">
    <source>
        <dbReference type="Proteomes" id="UP001056425"/>
    </source>
</evidence>
<feature type="transmembrane region" description="Helical" evidence="1">
    <location>
        <begin position="12"/>
        <end position="37"/>
    </location>
</feature>
<dbReference type="GeneID" id="72777961"/>
<gene>
    <name evidence="2" type="ORF">K1720_06400</name>
</gene>
<proteinExistence type="predicted"/>
<reference evidence="2 3" key="1">
    <citation type="submission" date="2021-08" db="EMBL/GenBank/DDBJ databases">
        <title>Thermococcus onnuriiensis IOH2.</title>
        <authorList>
            <person name="Park Y.-J."/>
        </authorList>
    </citation>
    <scope>NUCLEOTIDE SEQUENCE [LARGE SCALE GENOMIC DNA]</scope>
    <source>
        <strain evidence="2 3">IOH2</strain>
    </source>
</reference>